<dbReference type="EMBL" id="GIFC01007848">
    <property type="protein sequence ID" value="MXU89931.1"/>
    <property type="molecule type" value="Transcribed_RNA"/>
</dbReference>
<organism evidence="1">
    <name type="scientific">Ixodes ricinus</name>
    <name type="common">Common tick</name>
    <name type="synonym">Acarus ricinus</name>
    <dbReference type="NCBI Taxonomy" id="34613"/>
    <lineage>
        <taxon>Eukaryota</taxon>
        <taxon>Metazoa</taxon>
        <taxon>Ecdysozoa</taxon>
        <taxon>Arthropoda</taxon>
        <taxon>Chelicerata</taxon>
        <taxon>Arachnida</taxon>
        <taxon>Acari</taxon>
        <taxon>Parasitiformes</taxon>
        <taxon>Ixodida</taxon>
        <taxon>Ixodoidea</taxon>
        <taxon>Ixodidae</taxon>
        <taxon>Ixodinae</taxon>
        <taxon>Ixodes</taxon>
    </lineage>
</organism>
<reference evidence="1" key="1">
    <citation type="submission" date="2019-12" db="EMBL/GenBank/DDBJ databases">
        <title>An insight into the sialome of adult female Ixodes ricinus ticks feeding for 6 days.</title>
        <authorList>
            <person name="Perner J."/>
            <person name="Ribeiro J.M.C."/>
        </authorList>
    </citation>
    <scope>NUCLEOTIDE SEQUENCE</scope>
    <source>
        <strain evidence="1">Semi-engorged</strain>
        <tissue evidence="1">Salivary glands</tissue>
    </source>
</reference>
<protein>
    <submittedName>
        <fullName evidence="1">Putative secreted protein</fullName>
    </submittedName>
</protein>
<name>A0A6B0UK11_IXORI</name>
<sequence length="111" mass="11984">MSKKIAKWLLSWHVNAFSLWVSFMEVALLTIAAPSVRASLVAQGVAYCSGGTVSGFAVHPGCTLGNGGCAGCTPCPICDAPKLHFDVQSSDAYQRLKRIKKTRFCTRIKYS</sequence>
<proteinExistence type="predicted"/>
<dbReference type="AlphaFoldDB" id="A0A6B0UK11"/>
<accession>A0A6B0UK11</accession>
<evidence type="ECO:0000313" key="1">
    <source>
        <dbReference type="EMBL" id="MXU89931.1"/>
    </source>
</evidence>